<dbReference type="RefSeq" id="WP_126967145.1">
    <property type="nucleotide sequence ID" value="NZ_CP039375.1"/>
</dbReference>
<name>A0A4D6KDQ1_9EURY</name>
<reference evidence="2 3" key="1">
    <citation type="submission" date="2019-04" db="EMBL/GenBank/DDBJ databases">
        <title>Complete genome sequence of Arthrobacter sp. ZXY-2 associated with effective atrazine degradation and salt adaptation.</title>
        <authorList>
            <person name="Zhao X."/>
        </authorList>
    </citation>
    <scope>NUCLEOTIDE SEQUENCE [LARGE SCALE GENOMIC DNA]</scope>
    <source>
        <strain evidence="3">ZP60</strain>
    </source>
</reference>
<reference evidence="2 3" key="2">
    <citation type="submission" date="2019-04" db="EMBL/GenBank/DDBJ databases">
        <authorList>
            <person name="Yang S."/>
            <person name="Wei W."/>
        </authorList>
    </citation>
    <scope>NUCLEOTIDE SEQUENCE [LARGE SCALE GENOMIC DNA]</scope>
    <source>
        <strain evidence="3">ZP60</strain>
    </source>
</reference>
<feature type="transmembrane region" description="Helical" evidence="1">
    <location>
        <begin position="93"/>
        <end position="115"/>
    </location>
</feature>
<protein>
    <submittedName>
        <fullName evidence="2">Uncharacterized protein</fullName>
    </submittedName>
</protein>
<feature type="transmembrane region" description="Helical" evidence="1">
    <location>
        <begin position="67"/>
        <end position="87"/>
    </location>
</feature>
<sequence length="118" mass="12676">MRTIDMVKSAIGRLVQRVELKEVMIIPAVAIVLYLTTGDVFTSVIGPVVVTLVFLAFATVDTTNNDIRYVQLGIFAIGIAGGAVMFISTDIPAWFGGLVALVSLWWAGTTLVNLFQGD</sequence>
<dbReference type="GeneID" id="42178629"/>
<keyword evidence="1" id="KW-1133">Transmembrane helix</keyword>
<evidence type="ECO:0000256" key="1">
    <source>
        <dbReference type="SAM" id="Phobius"/>
    </source>
</evidence>
<organism evidence="2 3">
    <name type="scientific">Halomicrobium mukohataei</name>
    <dbReference type="NCBI Taxonomy" id="57705"/>
    <lineage>
        <taxon>Archaea</taxon>
        <taxon>Methanobacteriati</taxon>
        <taxon>Methanobacteriota</taxon>
        <taxon>Stenosarchaea group</taxon>
        <taxon>Halobacteria</taxon>
        <taxon>Halobacteriales</taxon>
        <taxon>Haloarculaceae</taxon>
        <taxon>Halomicrobium</taxon>
    </lineage>
</organism>
<evidence type="ECO:0000313" key="3">
    <source>
        <dbReference type="Proteomes" id="UP000297053"/>
    </source>
</evidence>
<accession>A0A4D6KDQ1</accession>
<feature type="transmembrane region" description="Helical" evidence="1">
    <location>
        <begin position="43"/>
        <end position="60"/>
    </location>
</feature>
<keyword evidence="1" id="KW-0812">Transmembrane</keyword>
<gene>
    <name evidence="2" type="ORF">E5139_06795</name>
</gene>
<dbReference type="EMBL" id="CP039375">
    <property type="protein sequence ID" value="QCD65355.1"/>
    <property type="molecule type" value="Genomic_DNA"/>
</dbReference>
<feature type="transmembrane region" description="Helical" evidence="1">
    <location>
        <begin position="20"/>
        <end position="37"/>
    </location>
</feature>
<proteinExistence type="predicted"/>
<evidence type="ECO:0000313" key="2">
    <source>
        <dbReference type="EMBL" id="QCD65355.1"/>
    </source>
</evidence>
<dbReference type="KEGG" id="halz:E5139_06795"/>
<dbReference type="AlphaFoldDB" id="A0A4D6KDQ1"/>
<dbReference type="Proteomes" id="UP000297053">
    <property type="component" value="Chromosome"/>
</dbReference>
<keyword evidence="1" id="KW-0472">Membrane</keyword>